<protein>
    <submittedName>
        <fullName evidence="2">Metallopeptidase TldD-related protein</fullName>
    </submittedName>
</protein>
<evidence type="ECO:0000313" key="3">
    <source>
        <dbReference type="Proteomes" id="UP001612915"/>
    </source>
</evidence>
<reference evidence="2 3" key="1">
    <citation type="submission" date="2024-10" db="EMBL/GenBank/DDBJ databases">
        <title>The Natural Products Discovery Center: Release of the First 8490 Sequenced Strains for Exploring Actinobacteria Biosynthetic Diversity.</title>
        <authorList>
            <person name="Kalkreuter E."/>
            <person name="Kautsar S.A."/>
            <person name="Yang D."/>
            <person name="Bader C.D."/>
            <person name="Teijaro C.N."/>
            <person name="Fluegel L."/>
            <person name="Davis C.M."/>
            <person name="Simpson J.R."/>
            <person name="Lauterbach L."/>
            <person name="Steele A.D."/>
            <person name="Gui C."/>
            <person name="Meng S."/>
            <person name="Li G."/>
            <person name="Viehrig K."/>
            <person name="Ye F."/>
            <person name="Su P."/>
            <person name="Kiefer A.F."/>
            <person name="Nichols A."/>
            <person name="Cepeda A.J."/>
            <person name="Yan W."/>
            <person name="Fan B."/>
            <person name="Jiang Y."/>
            <person name="Adhikari A."/>
            <person name="Zheng C.-J."/>
            <person name="Schuster L."/>
            <person name="Cowan T.M."/>
            <person name="Smanski M.J."/>
            <person name="Chevrette M.G."/>
            <person name="De Carvalho L.P.S."/>
            <person name="Shen B."/>
        </authorList>
    </citation>
    <scope>NUCLEOTIDE SEQUENCE [LARGE SCALE GENOMIC DNA]</scope>
    <source>
        <strain evidence="2 3">NPDC049639</strain>
    </source>
</reference>
<dbReference type="RefSeq" id="WP_398283311.1">
    <property type="nucleotide sequence ID" value="NZ_JBITLV010000006.1"/>
</dbReference>
<dbReference type="PANTHER" id="PTHR43666">
    <property type="entry name" value="TLDD PROTEIN"/>
    <property type="match status" value="1"/>
</dbReference>
<evidence type="ECO:0000259" key="1">
    <source>
        <dbReference type="Pfam" id="PF19289"/>
    </source>
</evidence>
<keyword evidence="3" id="KW-1185">Reference proteome</keyword>
<dbReference type="EMBL" id="JBITLV010000006">
    <property type="protein sequence ID" value="MFI7589025.1"/>
    <property type="molecule type" value="Genomic_DNA"/>
</dbReference>
<evidence type="ECO:0000313" key="2">
    <source>
        <dbReference type="EMBL" id="MFI7589025.1"/>
    </source>
</evidence>
<dbReference type="InterPro" id="IPR036059">
    <property type="entry name" value="TldD/PmbA_sf"/>
</dbReference>
<feature type="domain" description="Metalloprotease TldD/E C-terminal" evidence="1">
    <location>
        <begin position="228"/>
        <end position="464"/>
    </location>
</feature>
<name>A0ABW8ARK6_9ACTN</name>
<gene>
    <name evidence="2" type="ORF">ACIB24_18330</name>
</gene>
<accession>A0ABW8ARK6</accession>
<dbReference type="Pfam" id="PF19289">
    <property type="entry name" value="PmbA_TldD_3rd"/>
    <property type="match status" value="1"/>
</dbReference>
<dbReference type="SUPFAM" id="SSF111283">
    <property type="entry name" value="Putative modulator of DNA gyrase, PmbA/TldD"/>
    <property type="match status" value="1"/>
</dbReference>
<dbReference type="Proteomes" id="UP001612915">
    <property type="component" value="Unassembled WGS sequence"/>
</dbReference>
<comment type="caution">
    <text evidence="2">The sequence shown here is derived from an EMBL/GenBank/DDBJ whole genome shotgun (WGS) entry which is preliminary data.</text>
</comment>
<dbReference type="InterPro" id="IPR045569">
    <property type="entry name" value="Metalloprtase-TldD/E_C"/>
</dbReference>
<organism evidence="2 3">
    <name type="scientific">Spongisporangium articulatum</name>
    <dbReference type="NCBI Taxonomy" id="3362603"/>
    <lineage>
        <taxon>Bacteria</taxon>
        <taxon>Bacillati</taxon>
        <taxon>Actinomycetota</taxon>
        <taxon>Actinomycetes</taxon>
        <taxon>Kineosporiales</taxon>
        <taxon>Kineosporiaceae</taxon>
        <taxon>Spongisporangium</taxon>
    </lineage>
</organism>
<dbReference type="PANTHER" id="PTHR43666:SF1">
    <property type="entry name" value="CONSERVED PROTEIN"/>
    <property type="match status" value="1"/>
</dbReference>
<proteinExistence type="predicted"/>
<sequence>MSDDPQVLVEAGLEAARSLAGGPFGAVVIVEESWQVNLRWALSGLTTNGFTRSRTVTAVVTTPVEGGTAAGVLTRPATDVTAVRALVADAAGVARTGAPAEDAAELVSGDVLPGWDDPAEETGPATLADVAGALGELFARDRATPGRESFGFARHELSTSWLGTSGGLRYRVVEPVGMIELNGKSENRSRSAWAGRGTRDFTDVDVPALDAEISQGLAWQANRIALPPGRYDTVLPPSAVADLMVYAYWSADARSAAEGRSVYSAPGGPPGRTRLGEPLTDVPLSLRSDPADPALGCADRVIARASSPTASVFDNGLPTPAVHWLDGGRLTALAGTRHTEALTGVPRAGAVGNLSLSAPEGTGTAVDLAAGLGDGLLLTCLWYIREVDPQTLLLTGLTRDGVYVVRGGEVVGATSNFRFNESPVDALSRVAAVGAPELCLPREWSDWFTRARMPALLVRGMNMSSVSEAS</sequence>